<accession>A0A1Y3V5X5</accession>
<dbReference type="AlphaFoldDB" id="A0A1Y3V5X5"/>
<comment type="caution">
    <text evidence="3">The sequence shown here is derived from an EMBL/GenBank/DDBJ whole genome shotgun (WGS) entry which is preliminary data.</text>
</comment>
<reference evidence="4" key="1">
    <citation type="submission" date="2017-04" db="EMBL/GenBank/DDBJ databases">
        <title>Function of individual gut microbiota members based on whole genome sequencing of pure cultures obtained from chicken caecum.</title>
        <authorList>
            <person name="Medvecky M."/>
            <person name="Cejkova D."/>
            <person name="Polansky O."/>
            <person name="Karasova D."/>
            <person name="Kubasova T."/>
            <person name="Cizek A."/>
            <person name="Rychlik I."/>
        </authorList>
    </citation>
    <scope>NUCLEOTIDE SEQUENCE [LARGE SCALE GENOMIC DNA]</scope>
    <source>
        <strain evidence="4">An67</strain>
    </source>
</reference>
<keyword evidence="2" id="KW-1133">Transmembrane helix</keyword>
<dbReference type="EMBL" id="NFHS01000004">
    <property type="protein sequence ID" value="OUN54818.1"/>
    <property type="molecule type" value="Genomic_DNA"/>
</dbReference>
<proteinExistence type="predicted"/>
<feature type="transmembrane region" description="Helical" evidence="2">
    <location>
        <begin position="657"/>
        <end position="676"/>
    </location>
</feature>
<protein>
    <submittedName>
        <fullName evidence="3">Uncharacterized protein</fullName>
    </submittedName>
</protein>
<feature type="coiled-coil region" evidence="1">
    <location>
        <begin position="550"/>
        <end position="616"/>
    </location>
</feature>
<dbReference type="Proteomes" id="UP000196329">
    <property type="component" value="Unassembled WGS sequence"/>
</dbReference>
<keyword evidence="2" id="KW-0812">Transmembrane</keyword>
<evidence type="ECO:0000256" key="1">
    <source>
        <dbReference type="SAM" id="Coils"/>
    </source>
</evidence>
<keyword evidence="1" id="KW-0175">Coiled coil</keyword>
<gene>
    <name evidence="3" type="ORF">B5G17_09865</name>
</gene>
<organism evidence="3 4">
    <name type="scientific">Bacteroides uniformis</name>
    <dbReference type="NCBI Taxonomy" id="820"/>
    <lineage>
        <taxon>Bacteria</taxon>
        <taxon>Pseudomonadati</taxon>
        <taxon>Bacteroidota</taxon>
        <taxon>Bacteroidia</taxon>
        <taxon>Bacteroidales</taxon>
        <taxon>Bacteroidaceae</taxon>
        <taxon>Bacteroides</taxon>
    </lineage>
</organism>
<sequence>MFNWFYRINFMPETLNYQNRAIAYSVLAHIYDKGTLAHGPLDIFIPIVKNALSELYPLGVVKGNSMKEITDAIEKKFSLVIPIPVLNNILKVIASEINKTNGREDMRIFNDGSFWIDKFIFEDYSELIQKGKEDVAKVVHMFKTFCKAYNVGTTNNDVDLFKFVEQNRSEISYYLANGSSEATIDSSHNVLIAQFIDTFKQVPEIFEKIRDIYLGSMLSCYLDYQPSDANMNVELLLDTNFIISLLDLNTPESTETCNTLIDVSRKLGYKFTVLKDTIEEIQALLLFKSTNLSSAIIAKNINREDIYNACDRRHLSSTDLNRISDNLEDTLVNHFKFHVIPQTKQWQGKAKFSKEFSIIRKYRNTDKAALHDAMALVYVREKRGEKYIQEFGKVNCWFVNNAISHDNDYSDTEYKDLYSCKKHQPEIIKVDDLLNILWLSNPTIDITSDDVATMGITSLVSYTLNSSLPKARIIKELDDNIQKYREIYKITDRDVVNLSTRIASRQIKDVQELNELAHKDEAAFAARVKDESMRQEQIEVNRAQKFDNLFQMLQGEIKEIKDNQVKMQQKYNERMHELESKEAELKNSEKIIYQENEVLKADKDQLVSEKKGIKKEKEIFEMKIKNLWEQENKQRAEQKEKILDYEIAKSKTRSTTLFVVGLFIMIITLGAMSYYYFVAADDTIQVINDFCNFKPISFVITFILALFNYFTISNFYNWHYNPSFVVNKKKLVKIPDCYKPISFEDYMHEK</sequence>
<keyword evidence="2" id="KW-0472">Membrane</keyword>
<name>A0A1Y3V5X5_BACUN</name>
<evidence type="ECO:0000313" key="4">
    <source>
        <dbReference type="Proteomes" id="UP000196329"/>
    </source>
</evidence>
<feature type="transmembrane region" description="Helical" evidence="2">
    <location>
        <begin position="696"/>
        <end position="718"/>
    </location>
</feature>
<evidence type="ECO:0000313" key="3">
    <source>
        <dbReference type="EMBL" id="OUN54818.1"/>
    </source>
</evidence>
<evidence type="ECO:0000256" key="2">
    <source>
        <dbReference type="SAM" id="Phobius"/>
    </source>
</evidence>